<feature type="transmembrane region" description="Helical" evidence="2">
    <location>
        <begin position="51"/>
        <end position="70"/>
    </location>
</feature>
<keyword evidence="2" id="KW-1133">Transmembrane helix</keyword>
<keyword evidence="2" id="KW-0472">Membrane</keyword>
<sequence>MTFRDHGYYGYAYLGARITQAITLLPVIGLVGNFLSLIAKSKHSPPSELVATIVFSVISLLWILLSMTAYHDTHIPYLATLALDTALLIPFLVFAVILGQPLSLTTCSDLPKTASHVALPISTLPGKPVSYIVFSGAGGQAVCYELMAVWGLMIALSVLFATSAVSAGFLFVGKRRGLGAAGGGGGMGGGEGGGHAMNESQIEMAHGGGGGGGKGFVSRSPSLGPSGSAPSTRPVSPGSAFDGPMPPRGPPQRGFEPSSRGSFDDASPPMRR</sequence>
<accession>A0AA38VUN8</accession>
<evidence type="ECO:0000313" key="3">
    <source>
        <dbReference type="EMBL" id="KAJ9151651.1"/>
    </source>
</evidence>
<name>A0AA38VUN8_9PEZI</name>
<keyword evidence="2" id="KW-0812">Transmembrane</keyword>
<protein>
    <recommendedName>
        <fullName evidence="5">MARVEL domain-containing protein</fullName>
    </recommendedName>
</protein>
<dbReference type="Proteomes" id="UP001174691">
    <property type="component" value="Unassembled WGS sequence"/>
</dbReference>
<feature type="compositionally biased region" description="Low complexity" evidence="1">
    <location>
        <begin position="218"/>
        <end position="231"/>
    </location>
</feature>
<feature type="transmembrane region" description="Helical" evidence="2">
    <location>
        <begin position="148"/>
        <end position="172"/>
    </location>
</feature>
<feature type="compositionally biased region" description="Gly residues" evidence="1">
    <location>
        <begin position="206"/>
        <end position="215"/>
    </location>
</feature>
<evidence type="ECO:0000313" key="4">
    <source>
        <dbReference type="Proteomes" id="UP001174691"/>
    </source>
</evidence>
<keyword evidence="4" id="KW-1185">Reference proteome</keyword>
<dbReference type="AlphaFoldDB" id="A0AA38VUN8"/>
<evidence type="ECO:0000256" key="1">
    <source>
        <dbReference type="SAM" id="MobiDB-lite"/>
    </source>
</evidence>
<feature type="region of interest" description="Disordered" evidence="1">
    <location>
        <begin position="202"/>
        <end position="272"/>
    </location>
</feature>
<dbReference type="EMBL" id="JANBVN010000061">
    <property type="protein sequence ID" value="KAJ9151651.1"/>
    <property type="molecule type" value="Genomic_DNA"/>
</dbReference>
<organism evidence="3 4">
    <name type="scientific">Coniochaeta hoffmannii</name>
    <dbReference type="NCBI Taxonomy" id="91930"/>
    <lineage>
        <taxon>Eukaryota</taxon>
        <taxon>Fungi</taxon>
        <taxon>Dikarya</taxon>
        <taxon>Ascomycota</taxon>
        <taxon>Pezizomycotina</taxon>
        <taxon>Sordariomycetes</taxon>
        <taxon>Sordariomycetidae</taxon>
        <taxon>Coniochaetales</taxon>
        <taxon>Coniochaetaceae</taxon>
        <taxon>Coniochaeta</taxon>
    </lineage>
</organism>
<evidence type="ECO:0008006" key="5">
    <source>
        <dbReference type="Google" id="ProtNLM"/>
    </source>
</evidence>
<reference evidence="3" key="1">
    <citation type="submission" date="2022-07" db="EMBL/GenBank/DDBJ databases">
        <title>Fungi with potential for degradation of polypropylene.</title>
        <authorList>
            <person name="Gostincar C."/>
        </authorList>
    </citation>
    <scope>NUCLEOTIDE SEQUENCE</scope>
    <source>
        <strain evidence="3">EXF-13287</strain>
    </source>
</reference>
<evidence type="ECO:0000256" key="2">
    <source>
        <dbReference type="SAM" id="Phobius"/>
    </source>
</evidence>
<comment type="caution">
    <text evidence="3">The sequence shown here is derived from an EMBL/GenBank/DDBJ whole genome shotgun (WGS) entry which is preliminary data.</text>
</comment>
<gene>
    <name evidence="3" type="ORF">NKR19_g4759</name>
</gene>
<feature type="transmembrane region" description="Helical" evidence="2">
    <location>
        <begin position="77"/>
        <end position="98"/>
    </location>
</feature>
<proteinExistence type="predicted"/>
<feature type="transmembrane region" description="Helical" evidence="2">
    <location>
        <begin position="21"/>
        <end position="39"/>
    </location>
</feature>